<dbReference type="Proteomes" id="UP000283644">
    <property type="component" value="Unassembled WGS sequence"/>
</dbReference>
<protein>
    <submittedName>
        <fullName evidence="1">Uncharacterized protein</fullName>
    </submittedName>
</protein>
<reference evidence="1 2" key="1">
    <citation type="submission" date="2018-09" db="EMBL/GenBank/DDBJ databases">
        <title>Genome sequencing of Nocardioides immobilis CCTCC AB 2017083 for comparison to Nocardioides silvaticus.</title>
        <authorList>
            <person name="Li C."/>
            <person name="Wang G."/>
        </authorList>
    </citation>
    <scope>NUCLEOTIDE SEQUENCE [LARGE SCALE GENOMIC DNA]</scope>
    <source>
        <strain evidence="1 2">CCTCC AB 2017083</strain>
    </source>
</reference>
<dbReference type="OrthoDB" id="3830538at2"/>
<accession>A0A417Y2X0</accession>
<comment type="caution">
    <text evidence="1">The sequence shown here is derived from an EMBL/GenBank/DDBJ whole genome shotgun (WGS) entry which is preliminary data.</text>
</comment>
<dbReference type="AlphaFoldDB" id="A0A417Y2X0"/>
<keyword evidence="2" id="KW-1185">Reference proteome</keyword>
<gene>
    <name evidence="1" type="ORF">D0Z08_12120</name>
</gene>
<name>A0A417Y2X0_9ACTN</name>
<dbReference type="EMBL" id="QXGH01000015">
    <property type="protein sequence ID" value="RHW26926.1"/>
    <property type="molecule type" value="Genomic_DNA"/>
</dbReference>
<sequence length="70" mass="7972">MTPYEEIETPAQLRADCEAVNGRLAHVARKVVQTPPSIHFDEFPREVQKKDIRISEAAQRLANALHLHLD</sequence>
<dbReference type="RefSeq" id="WP_118925492.1">
    <property type="nucleotide sequence ID" value="NZ_QXGH01000015.1"/>
</dbReference>
<organism evidence="1 2">
    <name type="scientific">Nocardioides immobilis</name>
    <dbReference type="NCBI Taxonomy" id="2049295"/>
    <lineage>
        <taxon>Bacteria</taxon>
        <taxon>Bacillati</taxon>
        <taxon>Actinomycetota</taxon>
        <taxon>Actinomycetes</taxon>
        <taxon>Propionibacteriales</taxon>
        <taxon>Nocardioidaceae</taxon>
        <taxon>Nocardioides</taxon>
    </lineage>
</organism>
<proteinExistence type="predicted"/>
<evidence type="ECO:0000313" key="2">
    <source>
        <dbReference type="Proteomes" id="UP000283644"/>
    </source>
</evidence>
<evidence type="ECO:0000313" key="1">
    <source>
        <dbReference type="EMBL" id="RHW26926.1"/>
    </source>
</evidence>